<name>A0AA38I636_9CUCU</name>
<evidence type="ECO:0000313" key="1">
    <source>
        <dbReference type="EMBL" id="KAJ3648776.1"/>
    </source>
</evidence>
<gene>
    <name evidence="1" type="ORF">Zmor_020552</name>
</gene>
<dbReference type="Proteomes" id="UP001168821">
    <property type="component" value="Unassembled WGS sequence"/>
</dbReference>
<proteinExistence type="predicted"/>
<accession>A0AA38I636</accession>
<reference evidence="1" key="1">
    <citation type="journal article" date="2023" name="G3 (Bethesda)">
        <title>Whole genome assemblies of Zophobas morio and Tenebrio molitor.</title>
        <authorList>
            <person name="Kaur S."/>
            <person name="Stinson S.A."/>
            <person name="diCenzo G.C."/>
        </authorList>
    </citation>
    <scope>NUCLEOTIDE SEQUENCE</scope>
    <source>
        <strain evidence="1">QUZm001</strain>
    </source>
</reference>
<organism evidence="1 2">
    <name type="scientific">Zophobas morio</name>
    <dbReference type="NCBI Taxonomy" id="2755281"/>
    <lineage>
        <taxon>Eukaryota</taxon>
        <taxon>Metazoa</taxon>
        <taxon>Ecdysozoa</taxon>
        <taxon>Arthropoda</taxon>
        <taxon>Hexapoda</taxon>
        <taxon>Insecta</taxon>
        <taxon>Pterygota</taxon>
        <taxon>Neoptera</taxon>
        <taxon>Endopterygota</taxon>
        <taxon>Coleoptera</taxon>
        <taxon>Polyphaga</taxon>
        <taxon>Cucujiformia</taxon>
        <taxon>Tenebrionidae</taxon>
        <taxon>Zophobas</taxon>
    </lineage>
</organism>
<comment type="caution">
    <text evidence="1">The sequence shown here is derived from an EMBL/GenBank/DDBJ whole genome shotgun (WGS) entry which is preliminary data.</text>
</comment>
<dbReference type="AlphaFoldDB" id="A0AA38I636"/>
<dbReference type="EMBL" id="JALNTZ010000006">
    <property type="protein sequence ID" value="KAJ3648776.1"/>
    <property type="molecule type" value="Genomic_DNA"/>
</dbReference>
<evidence type="ECO:0000313" key="2">
    <source>
        <dbReference type="Proteomes" id="UP001168821"/>
    </source>
</evidence>
<protein>
    <submittedName>
        <fullName evidence="1">Uncharacterized protein</fullName>
    </submittedName>
</protein>
<sequence length="111" mass="12631">MEILWTGEPLRGFMVPKLVEMDTNVGNNLDYVSYGDLNEVPVYSQKNQFYSRINPNGSIRGYADARHSSVTCCLELYVSNPMSISRSYFSKLAAVPHVDPQVFIYMILKTK</sequence>
<keyword evidence="2" id="KW-1185">Reference proteome</keyword>